<feature type="compositionally biased region" description="Basic and acidic residues" evidence="1">
    <location>
        <begin position="508"/>
        <end position="517"/>
    </location>
</feature>
<protein>
    <recommendedName>
        <fullName evidence="2">HAUS augmin-like complex subunit 6 N-terminal domain-containing protein</fullName>
    </recommendedName>
</protein>
<feature type="compositionally biased region" description="Basic and acidic residues" evidence="1">
    <location>
        <begin position="783"/>
        <end position="792"/>
    </location>
</feature>
<evidence type="ECO:0000256" key="1">
    <source>
        <dbReference type="SAM" id="MobiDB-lite"/>
    </source>
</evidence>
<feature type="compositionally biased region" description="Low complexity" evidence="1">
    <location>
        <begin position="584"/>
        <end position="594"/>
    </location>
</feature>
<feature type="compositionally biased region" description="Low complexity" evidence="1">
    <location>
        <begin position="721"/>
        <end position="730"/>
    </location>
</feature>
<evidence type="ECO:0000259" key="2">
    <source>
        <dbReference type="Pfam" id="PF14661"/>
    </source>
</evidence>
<keyword evidence="4" id="KW-1185">Reference proteome</keyword>
<sequence length="836" mass="93958">MSSHTRTRSLRAPTSVSKSAQRSTHQGQGKEPKREPTSTAVSTTTATTTTTTAASAANAIAPPTSPSNISLFLTNLRLLDLDLRPDWPDITPSIFTNTSHSARNATQDNHKTRVQAVEWALYHLFALWDPDDTRARLQPLFPPADQGQSLALRAGLLRGLEQAKKAGVLGRDAVVRKTMLDECKGERLEEVLAAFSSAVLKKVVADRQRRLQRKYGKQHRPALAQTLALENMGYTGDRTELVALILAHRVSLSRGLRNKEAARARFVEFADVLAAKEQALLRRKEAASAAKRDANRLGVTESQKREVWRALRDNWTGSERWMETLVYGDAKARKDGLLTAPYDRVWRRLQSGRLAELEENTSVGLLEQLDGRVQEQKERLAKWRGFRERMFNDAGMIEKEVPDRERKRKGIDLGFTAHSTLHIGDKNPRKNVQRVTPAQPDAHYEALVNGLRSDLARISPAAPVIPAFFRRPRRPVEEPQEPEEAEPEVISELGDLEEGTPPLRPTPTRREPIRVSEEPAFEPMLRKAKSFYKDPAVPDEVDEPLTPSRRRRSGTTALPHRSQPTRQRLSHDFSAPTTSGDNYTSTSPPQSKPKSGSKSRPGRQRPPSPPDEDDIQPSPPSPTEQQLADKILASVNAASPSPARKVRHRLSLAERTILSIARRTSQASLRAEAEEDGFDFGGEDEVGYVVQDGTPSNRKDRGRDNTRKPRNSFVRDDYGEDIGYNNNNNNNDDDERPTYEDLTSRTRRSMAGTEEARRKAQVERRRSMRKTSNQLDIRGSFPRVDEEREEKGGDTTLLLAEELIRKGHDQDYEAVFMSRPKIKMSPVLTPVRGVWD</sequence>
<dbReference type="Pfam" id="PF14661">
    <property type="entry name" value="HAUS6_N"/>
    <property type="match status" value="1"/>
</dbReference>
<gene>
    <name evidence="3" type="ORF">VTJ49DRAFT_4402</name>
</gene>
<feature type="compositionally biased region" description="Basic and acidic residues" evidence="1">
    <location>
        <begin position="754"/>
        <end position="765"/>
    </location>
</feature>
<feature type="compositionally biased region" description="Acidic residues" evidence="1">
    <location>
        <begin position="673"/>
        <end position="686"/>
    </location>
</feature>
<accession>A0ABR3V5G6</accession>
<feature type="region of interest" description="Disordered" evidence="1">
    <location>
        <begin position="1"/>
        <end position="61"/>
    </location>
</feature>
<organism evidence="3 4">
    <name type="scientific">Humicola insolens</name>
    <name type="common">Soft-rot fungus</name>
    <dbReference type="NCBI Taxonomy" id="85995"/>
    <lineage>
        <taxon>Eukaryota</taxon>
        <taxon>Fungi</taxon>
        <taxon>Dikarya</taxon>
        <taxon>Ascomycota</taxon>
        <taxon>Pezizomycotina</taxon>
        <taxon>Sordariomycetes</taxon>
        <taxon>Sordariomycetidae</taxon>
        <taxon>Sordariales</taxon>
        <taxon>Chaetomiaceae</taxon>
        <taxon>Mycothermus</taxon>
    </lineage>
</organism>
<feature type="compositionally biased region" description="Low complexity" evidence="1">
    <location>
        <begin position="37"/>
        <end position="61"/>
    </location>
</feature>
<dbReference type="InterPro" id="IPR028163">
    <property type="entry name" value="HAUS_6_N"/>
</dbReference>
<reference evidence="3 4" key="1">
    <citation type="journal article" date="2024" name="Commun. Biol.">
        <title>Comparative genomic analysis of thermophilic fungi reveals convergent evolutionary adaptations and gene losses.</title>
        <authorList>
            <person name="Steindorff A.S."/>
            <person name="Aguilar-Pontes M.V."/>
            <person name="Robinson A.J."/>
            <person name="Andreopoulos B."/>
            <person name="LaButti K."/>
            <person name="Kuo A."/>
            <person name="Mondo S."/>
            <person name="Riley R."/>
            <person name="Otillar R."/>
            <person name="Haridas S."/>
            <person name="Lipzen A."/>
            <person name="Grimwood J."/>
            <person name="Schmutz J."/>
            <person name="Clum A."/>
            <person name="Reid I.D."/>
            <person name="Moisan M.C."/>
            <person name="Butler G."/>
            <person name="Nguyen T.T.M."/>
            <person name="Dewar K."/>
            <person name="Conant G."/>
            <person name="Drula E."/>
            <person name="Henrissat B."/>
            <person name="Hansel C."/>
            <person name="Singer S."/>
            <person name="Hutchinson M.I."/>
            <person name="de Vries R.P."/>
            <person name="Natvig D.O."/>
            <person name="Powell A.J."/>
            <person name="Tsang A."/>
            <person name="Grigoriev I.V."/>
        </authorList>
    </citation>
    <scope>NUCLEOTIDE SEQUENCE [LARGE SCALE GENOMIC DNA]</scope>
    <source>
        <strain evidence="3 4">CBS 620.91</strain>
    </source>
</reference>
<dbReference type="EMBL" id="JAZGSY010000340">
    <property type="protein sequence ID" value="KAL1836999.1"/>
    <property type="molecule type" value="Genomic_DNA"/>
</dbReference>
<feature type="compositionally biased region" description="Acidic residues" evidence="1">
    <location>
        <begin position="478"/>
        <end position="498"/>
    </location>
</feature>
<comment type="caution">
    <text evidence="3">The sequence shown here is derived from an EMBL/GenBank/DDBJ whole genome shotgun (WGS) entry which is preliminary data.</text>
</comment>
<dbReference type="Proteomes" id="UP001583172">
    <property type="component" value="Unassembled WGS sequence"/>
</dbReference>
<evidence type="ECO:0000313" key="3">
    <source>
        <dbReference type="EMBL" id="KAL1836999.1"/>
    </source>
</evidence>
<evidence type="ECO:0000313" key="4">
    <source>
        <dbReference type="Proteomes" id="UP001583172"/>
    </source>
</evidence>
<feature type="domain" description="HAUS augmin-like complex subunit 6 N-terminal" evidence="2">
    <location>
        <begin position="72"/>
        <end position="316"/>
    </location>
</feature>
<name>A0ABR3V5G6_HUMIN</name>
<feature type="region of interest" description="Disordered" evidence="1">
    <location>
        <begin position="472"/>
        <end position="792"/>
    </location>
</feature>
<proteinExistence type="predicted"/>
<feature type="compositionally biased region" description="Polar residues" evidence="1">
    <location>
        <begin position="12"/>
        <end position="27"/>
    </location>
</feature>
<feature type="compositionally biased region" description="Basic and acidic residues" evidence="1">
    <location>
        <begin position="697"/>
        <end position="717"/>
    </location>
</feature>